<dbReference type="Pfam" id="PF10727">
    <property type="entry name" value="Rossmann-like"/>
    <property type="match status" value="1"/>
</dbReference>
<feature type="domain" description="Phosphogluconate dehydrogenase NAD-binding putative C-terminal" evidence="1">
    <location>
        <begin position="208"/>
        <end position="277"/>
    </location>
</feature>
<accession>A0A511DEN1</accession>
<reference evidence="3 4" key="1">
    <citation type="submission" date="2019-07" db="EMBL/GenBank/DDBJ databases">
        <title>Whole genome shotgun sequence of Pseudonocardia sulfidoxydans NBRC 16205.</title>
        <authorList>
            <person name="Hosoyama A."/>
            <person name="Uohara A."/>
            <person name="Ohji S."/>
            <person name="Ichikawa N."/>
        </authorList>
    </citation>
    <scope>NUCLEOTIDE SEQUENCE [LARGE SCALE GENOMIC DNA]</scope>
    <source>
        <strain evidence="3 4">NBRC 16205</strain>
    </source>
</reference>
<dbReference type="EMBL" id="BJVJ01000002">
    <property type="protein sequence ID" value="GEL21428.1"/>
    <property type="molecule type" value="Genomic_DNA"/>
</dbReference>
<protein>
    <submittedName>
        <fullName evidence="3">6-phosphogluconate dehydrogenase</fullName>
    </submittedName>
</protein>
<sequence>MVSDAEVGHTGVLPDRPVVGILHPGAMGSALGSALKPRAGAVVWAAAGRSDVTSKRAEIADLIGVPDVDELARRSDVVISICPPHAALDVARQVADAVRDRAHPPLYVDANAVSPTTVAAIAELFDRGDGAAGVVDGAVIGPAAYEAGRTVLWLSGAAAPSVARLFEGSPFAARVLDGGLGAASALKACFALHTKALPTIWAVMAAAANGYGVLDDLRAEVGRMGGDLDAQLAALADKSGDRAWRWAGEMDEAADTVAAQGLPDGFSRAAAEVYRRLADGTLELGRGAP</sequence>
<dbReference type="InterPro" id="IPR008927">
    <property type="entry name" value="6-PGluconate_DH-like_C_sf"/>
</dbReference>
<dbReference type="InterPro" id="IPR013328">
    <property type="entry name" value="6PGD_dom2"/>
</dbReference>
<evidence type="ECO:0000313" key="3">
    <source>
        <dbReference type="EMBL" id="GEL21428.1"/>
    </source>
</evidence>
<comment type="caution">
    <text evidence="3">The sequence shown here is derived from an EMBL/GenBank/DDBJ whole genome shotgun (WGS) entry which is preliminary data.</text>
</comment>
<dbReference type="SUPFAM" id="SSF48179">
    <property type="entry name" value="6-phosphogluconate dehydrogenase C-terminal domain-like"/>
    <property type="match status" value="1"/>
</dbReference>
<dbReference type="AlphaFoldDB" id="A0A511DEN1"/>
<dbReference type="InterPro" id="IPR036291">
    <property type="entry name" value="NAD(P)-bd_dom_sf"/>
</dbReference>
<evidence type="ECO:0000313" key="4">
    <source>
        <dbReference type="Proteomes" id="UP000321685"/>
    </source>
</evidence>
<evidence type="ECO:0000259" key="2">
    <source>
        <dbReference type="Pfam" id="PF10727"/>
    </source>
</evidence>
<dbReference type="Proteomes" id="UP000321685">
    <property type="component" value="Unassembled WGS sequence"/>
</dbReference>
<dbReference type="Pfam" id="PF09130">
    <property type="entry name" value="DUF1932"/>
    <property type="match status" value="1"/>
</dbReference>
<dbReference type="Gene3D" id="1.10.1040.10">
    <property type="entry name" value="N-(1-d-carboxylethyl)-l-norvaline Dehydrogenase, domain 2"/>
    <property type="match status" value="1"/>
</dbReference>
<evidence type="ECO:0000259" key="1">
    <source>
        <dbReference type="Pfam" id="PF09130"/>
    </source>
</evidence>
<dbReference type="InterPro" id="IPR019665">
    <property type="entry name" value="OxRdtase/DH_put_Rossmann_dom"/>
</dbReference>
<dbReference type="Gene3D" id="3.40.50.720">
    <property type="entry name" value="NAD(P)-binding Rossmann-like Domain"/>
    <property type="match status" value="1"/>
</dbReference>
<dbReference type="InterPro" id="IPR015814">
    <property type="entry name" value="Pgluconate_DH_NAD-bd_C"/>
</dbReference>
<name>A0A511DEN1_9PSEU</name>
<organism evidence="3 4">
    <name type="scientific">Pseudonocardia sulfidoxydans NBRC 16205</name>
    <dbReference type="NCBI Taxonomy" id="1223511"/>
    <lineage>
        <taxon>Bacteria</taxon>
        <taxon>Bacillati</taxon>
        <taxon>Actinomycetota</taxon>
        <taxon>Actinomycetes</taxon>
        <taxon>Pseudonocardiales</taxon>
        <taxon>Pseudonocardiaceae</taxon>
        <taxon>Pseudonocardia</taxon>
    </lineage>
</organism>
<proteinExistence type="predicted"/>
<dbReference type="SUPFAM" id="SSF51735">
    <property type="entry name" value="NAD(P)-binding Rossmann-fold domains"/>
    <property type="match status" value="1"/>
</dbReference>
<gene>
    <name evidence="3" type="ORF">PSU4_03820</name>
</gene>
<keyword evidence="4" id="KW-1185">Reference proteome</keyword>
<feature type="domain" description="Putative oxidoreductase/dehydrogenase Rossmann-like" evidence="2">
    <location>
        <begin position="11"/>
        <end position="100"/>
    </location>
</feature>